<reference evidence="2 3" key="1">
    <citation type="submission" date="2019-09" db="EMBL/GenBank/DDBJ databases">
        <title>Characterization of the phylogenetic diversity of two novel species belonging to the genus Bifidobacterium: Bifidobacterium cebidarum sp. nov. and Bifidobacterium leontopitheci sp. nov.</title>
        <authorList>
            <person name="Lugli G.A."/>
            <person name="Duranti S."/>
            <person name="Milani C."/>
            <person name="Turroni F."/>
            <person name="Ventura M."/>
        </authorList>
    </citation>
    <scope>NUCLEOTIDE SEQUENCE [LARGE SCALE GENOMIC DNA]</scope>
    <source>
        <strain evidence="2 3">DSM 100238</strain>
    </source>
</reference>
<dbReference type="Proteomes" id="UP000440041">
    <property type="component" value="Unassembled WGS sequence"/>
</dbReference>
<dbReference type="InterPro" id="IPR046571">
    <property type="entry name" value="DUF6725"/>
</dbReference>
<keyword evidence="3" id="KW-1185">Reference proteome</keyword>
<dbReference type="Pfam" id="PF20486">
    <property type="entry name" value="DUF6725"/>
    <property type="match status" value="1"/>
</dbReference>
<feature type="compositionally biased region" description="Polar residues" evidence="1">
    <location>
        <begin position="16"/>
        <end position="27"/>
    </location>
</feature>
<name>A0A6A2W330_9BIFI</name>
<comment type="caution">
    <text evidence="2">The sequence shown here is derived from an EMBL/GenBank/DDBJ whole genome shotgun (WGS) entry which is preliminary data.</text>
</comment>
<proteinExistence type="predicted"/>
<accession>A0A6A2W330</accession>
<gene>
    <name evidence="2" type="ORF">DSM100238_0126</name>
</gene>
<feature type="region of interest" description="Disordered" evidence="1">
    <location>
        <begin position="1"/>
        <end position="31"/>
    </location>
</feature>
<feature type="region of interest" description="Disordered" evidence="1">
    <location>
        <begin position="109"/>
        <end position="128"/>
    </location>
</feature>
<dbReference type="AlphaFoldDB" id="A0A6A2W330"/>
<evidence type="ECO:0000256" key="1">
    <source>
        <dbReference type="SAM" id="MobiDB-lite"/>
    </source>
</evidence>
<sequence>MFIVPQPEPQKDTRHINGSPTAPTPQDASGAVAGIPALPRVIPRGARIVVRTTAGTDSRTGRMTYRDYVGHVEHWDGSTLTMIRDAAANGSRPQEQVSIEAESIVRLKPVPERPRAAARHGESDAHHA</sequence>
<dbReference type="EMBL" id="WBSO01000001">
    <property type="protein sequence ID" value="KAB8301807.1"/>
    <property type="molecule type" value="Genomic_DNA"/>
</dbReference>
<evidence type="ECO:0000313" key="3">
    <source>
        <dbReference type="Proteomes" id="UP000440041"/>
    </source>
</evidence>
<evidence type="ECO:0000313" key="2">
    <source>
        <dbReference type="EMBL" id="KAB8301807.1"/>
    </source>
</evidence>
<protein>
    <submittedName>
        <fullName evidence="2">Uncharacterized protein</fullName>
    </submittedName>
</protein>
<organism evidence="2 3">
    <name type="scientific">Bifidobacterium apri</name>
    <dbReference type="NCBI Taxonomy" id="1769423"/>
    <lineage>
        <taxon>Bacteria</taxon>
        <taxon>Bacillati</taxon>
        <taxon>Actinomycetota</taxon>
        <taxon>Actinomycetes</taxon>
        <taxon>Bifidobacteriales</taxon>
        <taxon>Bifidobacteriaceae</taxon>
        <taxon>Bifidobacterium</taxon>
    </lineage>
</organism>